<proteinExistence type="predicted"/>
<dbReference type="AlphaFoldDB" id="A0A1G6JX76"/>
<sequence length="62" mass="7310">MYVHNHNKSCDYVRMGSGWLAAKPLLLIGELFGIFRVTIYSNLKLLSKTLFYFKKYYSLKID</sequence>
<name>A0A1G6JX76_9GAMM</name>
<protein>
    <submittedName>
        <fullName evidence="2">Uncharacterized protein</fullName>
    </submittedName>
</protein>
<gene>
    <name evidence="2" type="ORF">SAMN05421749_103484</name>
</gene>
<keyword evidence="1" id="KW-1133">Transmembrane helix</keyword>
<dbReference type="Proteomes" id="UP000242317">
    <property type="component" value="Unassembled WGS sequence"/>
</dbReference>
<reference evidence="3" key="1">
    <citation type="submission" date="2016-09" db="EMBL/GenBank/DDBJ databases">
        <authorList>
            <person name="Varghese N."/>
            <person name="Submissions S."/>
        </authorList>
    </citation>
    <scope>NUCLEOTIDE SEQUENCE [LARGE SCALE GENOMIC DNA]</scope>
    <source>
        <strain evidence="3">ANC 3699</strain>
    </source>
</reference>
<dbReference type="EMBL" id="FMYK01000003">
    <property type="protein sequence ID" value="SDC23258.1"/>
    <property type="molecule type" value="Genomic_DNA"/>
</dbReference>
<evidence type="ECO:0000313" key="3">
    <source>
        <dbReference type="Proteomes" id="UP000242317"/>
    </source>
</evidence>
<organism evidence="2 3">
    <name type="scientific">Acinetobacter marinus</name>
    <dbReference type="NCBI Taxonomy" id="281375"/>
    <lineage>
        <taxon>Bacteria</taxon>
        <taxon>Pseudomonadati</taxon>
        <taxon>Pseudomonadota</taxon>
        <taxon>Gammaproteobacteria</taxon>
        <taxon>Moraxellales</taxon>
        <taxon>Moraxellaceae</taxon>
        <taxon>Acinetobacter</taxon>
    </lineage>
</organism>
<evidence type="ECO:0000313" key="2">
    <source>
        <dbReference type="EMBL" id="SDC23258.1"/>
    </source>
</evidence>
<evidence type="ECO:0000256" key="1">
    <source>
        <dbReference type="SAM" id="Phobius"/>
    </source>
</evidence>
<keyword evidence="1" id="KW-0472">Membrane</keyword>
<feature type="transmembrane region" description="Helical" evidence="1">
    <location>
        <begin position="20"/>
        <end position="39"/>
    </location>
</feature>
<keyword evidence="3" id="KW-1185">Reference proteome</keyword>
<accession>A0A1G6JX76</accession>
<keyword evidence="1" id="KW-0812">Transmembrane</keyword>